<evidence type="ECO:0000313" key="1">
    <source>
        <dbReference type="EMBL" id="GFX99197.1"/>
    </source>
</evidence>
<accession>A0A8X6V8V9</accession>
<keyword evidence="2" id="KW-1185">Reference proteome</keyword>
<proteinExistence type="predicted"/>
<organism evidence="1 2">
    <name type="scientific">Trichonephila clavipes</name>
    <name type="common">Golden silk orbweaver</name>
    <name type="synonym">Nephila clavipes</name>
    <dbReference type="NCBI Taxonomy" id="2585209"/>
    <lineage>
        <taxon>Eukaryota</taxon>
        <taxon>Metazoa</taxon>
        <taxon>Ecdysozoa</taxon>
        <taxon>Arthropoda</taxon>
        <taxon>Chelicerata</taxon>
        <taxon>Arachnida</taxon>
        <taxon>Araneae</taxon>
        <taxon>Araneomorphae</taxon>
        <taxon>Entelegynae</taxon>
        <taxon>Araneoidea</taxon>
        <taxon>Nephilidae</taxon>
        <taxon>Trichonephila</taxon>
    </lineage>
</organism>
<dbReference type="AlphaFoldDB" id="A0A8X6V8V9"/>
<reference evidence="1" key="1">
    <citation type="submission" date="2020-08" db="EMBL/GenBank/DDBJ databases">
        <title>Multicomponent nature underlies the extraordinary mechanical properties of spider dragline silk.</title>
        <authorList>
            <person name="Kono N."/>
            <person name="Nakamura H."/>
            <person name="Mori M."/>
            <person name="Yoshida Y."/>
            <person name="Ohtoshi R."/>
            <person name="Malay A.D."/>
            <person name="Moran D.A.P."/>
            <person name="Tomita M."/>
            <person name="Numata K."/>
            <person name="Arakawa K."/>
        </authorList>
    </citation>
    <scope>NUCLEOTIDE SEQUENCE</scope>
</reference>
<comment type="caution">
    <text evidence="1">The sequence shown here is derived from an EMBL/GenBank/DDBJ whole genome shotgun (WGS) entry which is preliminary data.</text>
</comment>
<sequence>MNSHFQNPKSMKTIQRELHAASIHGRVATSKNVSFGMECYEDITIRPRPLNRKQLQWEQVIWSDESSLTLFSITRCVLVLKTSVEPFHVDSLIPTVKHGEIL</sequence>
<name>A0A8X6V8V9_TRICX</name>
<protein>
    <submittedName>
        <fullName evidence="1">Transposable element Tc1 transposase</fullName>
    </submittedName>
</protein>
<dbReference type="EMBL" id="BMAU01021206">
    <property type="protein sequence ID" value="GFX99197.1"/>
    <property type="molecule type" value="Genomic_DNA"/>
</dbReference>
<evidence type="ECO:0000313" key="2">
    <source>
        <dbReference type="Proteomes" id="UP000887159"/>
    </source>
</evidence>
<gene>
    <name evidence="1" type="ORF">TNCV_2493781</name>
</gene>
<dbReference type="Proteomes" id="UP000887159">
    <property type="component" value="Unassembled WGS sequence"/>
</dbReference>